<dbReference type="Gene3D" id="1.10.260.40">
    <property type="entry name" value="lambda repressor-like DNA-binding domains"/>
    <property type="match status" value="1"/>
</dbReference>
<dbReference type="GO" id="GO:0003677">
    <property type="term" value="F:DNA binding"/>
    <property type="evidence" value="ECO:0007669"/>
    <property type="project" value="InterPro"/>
</dbReference>
<dbReference type="AlphaFoldDB" id="A0A9D2K116"/>
<evidence type="ECO:0000313" key="2">
    <source>
        <dbReference type="EMBL" id="HIZ74676.1"/>
    </source>
</evidence>
<accession>A0A9D2K116</accession>
<organism evidence="2 3">
    <name type="scientific">Candidatus Mediterraneibacter stercoravium</name>
    <dbReference type="NCBI Taxonomy" id="2838685"/>
    <lineage>
        <taxon>Bacteria</taxon>
        <taxon>Bacillati</taxon>
        <taxon>Bacillota</taxon>
        <taxon>Clostridia</taxon>
        <taxon>Lachnospirales</taxon>
        <taxon>Lachnospiraceae</taxon>
        <taxon>Mediterraneibacter</taxon>
    </lineage>
</organism>
<evidence type="ECO:0000259" key="1">
    <source>
        <dbReference type="PROSITE" id="PS50943"/>
    </source>
</evidence>
<sequence length="58" mass="6641">MNKKQLAEAAHIRPNTVGALYDESIQRLDKDMLNNLCKVFNCTISDILEYVPDKEDKS</sequence>
<dbReference type="Pfam" id="PF13443">
    <property type="entry name" value="HTH_26"/>
    <property type="match status" value="1"/>
</dbReference>
<dbReference type="EMBL" id="DXAY01000129">
    <property type="protein sequence ID" value="HIZ74676.1"/>
    <property type="molecule type" value="Genomic_DNA"/>
</dbReference>
<dbReference type="Proteomes" id="UP000824116">
    <property type="component" value="Unassembled WGS sequence"/>
</dbReference>
<protein>
    <submittedName>
        <fullName evidence="2">Helix-turn-helix transcriptional regulator</fullName>
    </submittedName>
</protein>
<dbReference type="InterPro" id="IPR001387">
    <property type="entry name" value="Cro/C1-type_HTH"/>
</dbReference>
<reference evidence="2" key="2">
    <citation type="submission" date="2021-04" db="EMBL/GenBank/DDBJ databases">
        <authorList>
            <person name="Gilroy R."/>
        </authorList>
    </citation>
    <scope>NUCLEOTIDE SEQUENCE</scope>
    <source>
        <strain evidence="2">CHK196-3914</strain>
    </source>
</reference>
<evidence type="ECO:0000313" key="3">
    <source>
        <dbReference type="Proteomes" id="UP000824116"/>
    </source>
</evidence>
<comment type="caution">
    <text evidence="2">The sequence shown here is derived from an EMBL/GenBank/DDBJ whole genome shotgun (WGS) entry which is preliminary data.</text>
</comment>
<dbReference type="SUPFAM" id="SSF47413">
    <property type="entry name" value="lambda repressor-like DNA-binding domains"/>
    <property type="match status" value="1"/>
</dbReference>
<reference evidence="2" key="1">
    <citation type="journal article" date="2021" name="PeerJ">
        <title>Extensive microbial diversity within the chicken gut microbiome revealed by metagenomics and culture.</title>
        <authorList>
            <person name="Gilroy R."/>
            <person name="Ravi A."/>
            <person name="Getino M."/>
            <person name="Pursley I."/>
            <person name="Horton D.L."/>
            <person name="Alikhan N.F."/>
            <person name="Baker D."/>
            <person name="Gharbi K."/>
            <person name="Hall N."/>
            <person name="Watson M."/>
            <person name="Adriaenssens E.M."/>
            <person name="Foster-Nyarko E."/>
            <person name="Jarju S."/>
            <person name="Secka A."/>
            <person name="Antonio M."/>
            <person name="Oren A."/>
            <person name="Chaudhuri R.R."/>
            <person name="La Ragione R."/>
            <person name="Hildebrand F."/>
            <person name="Pallen M.J."/>
        </authorList>
    </citation>
    <scope>NUCLEOTIDE SEQUENCE</scope>
    <source>
        <strain evidence="2">CHK196-3914</strain>
    </source>
</reference>
<name>A0A9D2K116_9FIRM</name>
<dbReference type="PROSITE" id="PS50943">
    <property type="entry name" value="HTH_CROC1"/>
    <property type="match status" value="1"/>
</dbReference>
<proteinExistence type="predicted"/>
<dbReference type="InterPro" id="IPR010982">
    <property type="entry name" value="Lambda_DNA-bd_dom_sf"/>
</dbReference>
<feature type="domain" description="HTH cro/C1-type" evidence="1">
    <location>
        <begin position="1"/>
        <end position="47"/>
    </location>
</feature>
<gene>
    <name evidence="2" type="ORF">H9723_05455</name>
</gene>